<dbReference type="Proteomes" id="UP000809910">
    <property type="component" value="Unassembled WGS sequence"/>
</dbReference>
<evidence type="ECO:0000313" key="3">
    <source>
        <dbReference type="Proteomes" id="UP000809910"/>
    </source>
</evidence>
<name>A0ABS1W8I7_9GAMM</name>
<proteinExistence type="predicted"/>
<evidence type="ECO:0000256" key="1">
    <source>
        <dbReference type="SAM" id="MobiDB-lite"/>
    </source>
</evidence>
<accession>A0ABS1W8I7</accession>
<feature type="compositionally biased region" description="Polar residues" evidence="1">
    <location>
        <begin position="361"/>
        <end position="374"/>
    </location>
</feature>
<feature type="region of interest" description="Disordered" evidence="1">
    <location>
        <begin position="323"/>
        <end position="374"/>
    </location>
</feature>
<dbReference type="EMBL" id="JADWVN010000007">
    <property type="protein sequence ID" value="MBL7525683.1"/>
    <property type="molecule type" value="Genomic_DNA"/>
</dbReference>
<reference evidence="2 3" key="1">
    <citation type="submission" date="2020-12" db="EMBL/GenBank/DDBJ databases">
        <title>WGS of Legionella: environmental sample.</title>
        <authorList>
            <person name="Cristino S."/>
            <person name="Girolamini L."/>
            <person name="Salaris S."/>
            <person name="Pascale M.R."/>
            <person name="Mazzotta M."/>
            <person name="Orsini M."/>
            <person name="Grottola A."/>
        </authorList>
    </citation>
    <scope>NUCLEOTIDE SEQUENCE [LARGE SCALE GENOMIC DNA]</scope>
    <source>
        <strain evidence="2 3">30cs62</strain>
    </source>
</reference>
<gene>
    <name evidence="2" type="ORF">I5282_03720</name>
</gene>
<feature type="compositionally biased region" description="Polar residues" evidence="1">
    <location>
        <begin position="326"/>
        <end position="337"/>
    </location>
</feature>
<evidence type="ECO:0008006" key="4">
    <source>
        <dbReference type="Google" id="ProtNLM"/>
    </source>
</evidence>
<comment type="caution">
    <text evidence="2">The sequence shown here is derived from an EMBL/GenBank/DDBJ whole genome shotgun (WGS) entry which is preliminary data.</text>
</comment>
<protein>
    <recommendedName>
        <fullName evidence="4">N-acetyltransferase domain-containing protein</fullName>
    </recommendedName>
</protein>
<keyword evidence="3" id="KW-1185">Reference proteome</keyword>
<organism evidence="2 3">
    <name type="scientific">Legionella bononiensis</name>
    <dbReference type="NCBI Taxonomy" id="2793102"/>
    <lineage>
        <taxon>Bacteria</taxon>
        <taxon>Pseudomonadati</taxon>
        <taxon>Pseudomonadota</taxon>
        <taxon>Gammaproteobacteria</taxon>
        <taxon>Legionellales</taxon>
        <taxon>Legionellaceae</taxon>
        <taxon>Legionella</taxon>
    </lineage>
</organism>
<sequence>MTKGKHDELAHKELLKRGQYKLIRKERSIHLDRVDSYFQGSGYGTAVMREVVKEALEQKKTVTLDAAWSSHIFHLYMGMIPNDHKVSYLNTRHGLLLPNMELLKNNHSVEDLTNPEKLKPKYLKKFLKILRKEKNWPKDSKLTAQDLMDNKDFLLGLNEKRVSYITFNFIPKLLNTFESQIGDKFPKTSSYGGVMMTLSKVGQERWQEAITEGIEFTPFKGLEQLIPFMTPSQKERWDSILEQRPVALSIAALEINFENIQSKEEVEAHKTQLLGTIDGMNTHNDLIQKTIKKKIKTIEQSAHERIMVIDSAAAMVQNLAIEEQSQRQITSPQTQEPDQQHPGEGPDNDNTIADQYETPPVNASEQISNETPVTSISEDAKTKLINIVSILIKNISNGAGGRYTSSINHKKITDLKSILDKLTNSEESGTFQEEYVSKIMDACKIKRNSLHFWATPHSVVEFKALLKDNNIILPSEPQSNGLR</sequence>
<evidence type="ECO:0000313" key="2">
    <source>
        <dbReference type="EMBL" id="MBL7525683.1"/>
    </source>
</evidence>
<dbReference type="RefSeq" id="WP_203109498.1">
    <property type="nucleotide sequence ID" value="NZ_JADOBG010000010.1"/>
</dbReference>